<sequence>MLKKCFHLKNAAFNQLSLKGANFYGYSLQHVYLATCDPDDVHFKQMSLKGVNISTCTFDQLHIDMESLNGCSVSAEQAIGFAKLIGLTVKK</sequence>
<dbReference type="STRING" id="1714016.BA724_13255"/>
<dbReference type="OrthoDB" id="9798656at2"/>
<dbReference type="Proteomes" id="UP000095658">
    <property type="component" value="Unassembled WGS sequence"/>
</dbReference>
<comment type="caution">
    <text evidence="1">The sequence shown here is derived from an EMBL/GenBank/DDBJ whole genome shotgun (WGS) entry which is preliminary data.</text>
</comment>
<dbReference type="RefSeq" id="WP_069939828.1">
    <property type="nucleotide sequence ID" value="NZ_MAMP01000025.1"/>
</dbReference>
<accession>A0A1E7DJX5</accession>
<organism evidence="1 2">
    <name type="scientific">Domibacillus iocasae</name>
    <dbReference type="NCBI Taxonomy" id="1714016"/>
    <lineage>
        <taxon>Bacteria</taxon>
        <taxon>Bacillati</taxon>
        <taxon>Bacillota</taxon>
        <taxon>Bacilli</taxon>
        <taxon>Bacillales</taxon>
        <taxon>Bacillaceae</taxon>
        <taxon>Domibacillus</taxon>
    </lineage>
</organism>
<name>A0A1E7DJX5_9BACI</name>
<evidence type="ECO:0008006" key="3">
    <source>
        <dbReference type="Google" id="ProtNLM"/>
    </source>
</evidence>
<gene>
    <name evidence="1" type="ORF">BA724_13255</name>
</gene>
<evidence type="ECO:0000313" key="1">
    <source>
        <dbReference type="EMBL" id="OES43390.1"/>
    </source>
</evidence>
<keyword evidence="2" id="KW-1185">Reference proteome</keyword>
<protein>
    <recommendedName>
        <fullName evidence="3">Pentapeptide repeat-containing protein</fullName>
    </recommendedName>
</protein>
<proteinExistence type="predicted"/>
<dbReference type="EMBL" id="MAMP01000025">
    <property type="protein sequence ID" value="OES43390.1"/>
    <property type="molecule type" value="Genomic_DNA"/>
</dbReference>
<dbReference type="AlphaFoldDB" id="A0A1E7DJX5"/>
<dbReference type="SUPFAM" id="SSF141571">
    <property type="entry name" value="Pentapeptide repeat-like"/>
    <property type="match status" value="1"/>
</dbReference>
<reference evidence="1 2" key="1">
    <citation type="submission" date="2016-06" db="EMBL/GenBank/DDBJ databases">
        <title>Domibacillus iocasae genome sequencing.</title>
        <authorList>
            <person name="Verma A."/>
            <person name="Pal Y."/>
            <person name="Ojha A.K."/>
            <person name="Krishnamurthi S."/>
        </authorList>
    </citation>
    <scope>NUCLEOTIDE SEQUENCE [LARGE SCALE GENOMIC DNA]</scope>
    <source>
        <strain evidence="1 2">DSM 29979</strain>
    </source>
</reference>
<evidence type="ECO:0000313" key="2">
    <source>
        <dbReference type="Proteomes" id="UP000095658"/>
    </source>
</evidence>
<dbReference type="Gene3D" id="2.160.20.80">
    <property type="entry name" value="E3 ubiquitin-protein ligase SopA"/>
    <property type="match status" value="1"/>
</dbReference>